<dbReference type="InterPro" id="IPR013094">
    <property type="entry name" value="AB_hydrolase_3"/>
</dbReference>
<dbReference type="Pfam" id="PF07859">
    <property type="entry name" value="Abhydrolase_3"/>
    <property type="match status" value="1"/>
</dbReference>
<dbReference type="Gene3D" id="3.40.50.1820">
    <property type="entry name" value="alpha/beta hydrolase"/>
    <property type="match status" value="1"/>
</dbReference>
<organism evidence="4 5">
    <name type="scientific">Polymorphobacter multimanifer</name>
    <dbReference type="NCBI Taxonomy" id="1070431"/>
    <lineage>
        <taxon>Bacteria</taxon>
        <taxon>Pseudomonadati</taxon>
        <taxon>Pseudomonadota</taxon>
        <taxon>Alphaproteobacteria</taxon>
        <taxon>Sphingomonadales</taxon>
        <taxon>Sphingosinicellaceae</taxon>
        <taxon>Polymorphobacter</taxon>
    </lineage>
</organism>
<dbReference type="InterPro" id="IPR050300">
    <property type="entry name" value="GDXG_lipolytic_enzyme"/>
</dbReference>
<reference evidence="4 5" key="1">
    <citation type="submission" date="2020-08" db="EMBL/GenBank/DDBJ databases">
        <title>Genomic Encyclopedia of Type Strains, Phase IV (KMG-IV): sequencing the most valuable type-strain genomes for metagenomic binning, comparative biology and taxonomic classification.</title>
        <authorList>
            <person name="Goeker M."/>
        </authorList>
    </citation>
    <scope>NUCLEOTIDE SEQUENCE [LARGE SCALE GENOMIC DNA]</scope>
    <source>
        <strain evidence="4 5">DSM 102189</strain>
    </source>
</reference>
<dbReference type="PANTHER" id="PTHR48081">
    <property type="entry name" value="AB HYDROLASE SUPERFAMILY PROTEIN C4A8.06C"/>
    <property type="match status" value="1"/>
</dbReference>
<comment type="caution">
    <text evidence="4">The sequence shown here is derived from an EMBL/GenBank/DDBJ whole genome shotgun (WGS) entry which is preliminary data.</text>
</comment>
<feature type="domain" description="Alpha/beta hydrolase fold-3" evidence="3">
    <location>
        <begin position="69"/>
        <end position="257"/>
    </location>
</feature>
<dbReference type="EMBL" id="JACIIV010000013">
    <property type="protein sequence ID" value="MBB6227898.1"/>
    <property type="molecule type" value="Genomic_DNA"/>
</dbReference>
<evidence type="ECO:0000256" key="2">
    <source>
        <dbReference type="ARBA" id="ARBA00022801"/>
    </source>
</evidence>
<sequence>MSLAQVEALRAMLAGRPKDAPLAARRAGFEAMMARDVPPKETRVETVAIGPALSGELVMAAGADPGRLLVWLHGGQFALGSAASYRAFAARVSAANGCAVLTPDYRLAPEHRYPAAHDDAEAALRWGLANAGRVAIGGDSAGANLALAAAQRVAGAAALWLLSPYLDLTHTAPSINARSPRDPFVDPAEMDAVAARYLGDADPAGTRASPLLGPLDALPPVLVQVGSDEALFDDAARLAALVPGTVFQEWVGMIHVWPLFAAQIDEGAQAIAQAGAFLQRAMVEA</sequence>
<dbReference type="AlphaFoldDB" id="A0A841LG05"/>
<dbReference type="SUPFAM" id="SSF53474">
    <property type="entry name" value="alpha/beta-Hydrolases"/>
    <property type="match status" value="1"/>
</dbReference>
<evidence type="ECO:0000259" key="3">
    <source>
        <dbReference type="Pfam" id="PF07859"/>
    </source>
</evidence>
<accession>A0A841LG05</accession>
<evidence type="ECO:0000256" key="1">
    <source>
        <dbReference type="ARBA" id="ARBA00010515"/>
    </source>
</evidence>
<protein>
    <submittedName>
        <fullName evidence="4">Acetyl esterase/lipase</fullName>
    </submittedName>
</protein>
<gene>
    <name evidence="4" type="ORF">FHS79_002079</name>
</gene>
<dbReference type="InterPro" id="IPR029058">
    <property type="entry name" value="AB_hydrolase_fold"/>
</dbReference>
<proteinExistence type="inferred from homology"/>
<dbReference type="PANTHER" id="PTHR48081:SF30">
    <property type="entry name" value="ACETYL-HYDROLASE LIPR-RELATED"/>
    <property type="match status" value="1"/>
</dbReference>
<comment type="similarity">
    <text evidence="1">Belongs to the 'GDXG' lipolytic enzyme family.</text>
</comment>
<dbReference type="RefSeq" id="WP_184199268.1">
    <property type="nucleotide sequence ID" value="NZ_JACIIV010000013.1"/>
</dbReference>
<evidence type="ECO:0000313" key="5">
    <source>
        <dbReference type="Proteomes" id="UP000538147"/>
    </source>
</evidence>
<keyword evidence="5" id="KW-1185">Reference proteome</keyword>
<dbReference type="Proteomes" id="UP000538147">
    <property type="component" value="Unassembled WGS sequence"/>
</dbReference>
<name>A0A841LG05_9SPHN</name>
<evidence type="ECO:0000313" key="4">
    <source>
        <dbReference type="EMBL" id="MBB6227898.1"/>
    </source>
</evidence>
<dbReference type="GO" id="GO:0004806">
    <property type="term" value="F:triacylglycerol lipase activity"/>
    <property type="evidence" value="ECO:0007669"/>
    <property type="project" value="TreeGrafter"/>
</dbReference>
<keyword evidence="2" id="KW-0378">Hydrolase</keyword>